<dbReference type="RefSeq" id="WP_343797639.1">
    <property type="nucleotide sequence ID" value="NZ_BAAAGF010000002.1"/>
</dbReference>
<gene>
    <name evidence="2" type="ORF">GCM10009431_18160</name>
</gene>
<feature type="coiled-coil region" evidence="1">
    <location>
        <begin position="118"/>
        <end position="186"/>
    </location>
</feature>
<evidence type="ECO:0008006" key="4">
    <source>
        <dbReference type="Google" id="ProtNLM"/>
    </source>
</evidence>
<organism evidence="2 3">
    <name type="scientific">Gaetbulibacter jejuensis</name>
    <dbReference type="NCBI Taxonomy" id="584607"/>
    <lineage>
        <taxon>Bacteria</taxon>
        <taxon>Pseudomonadati</taxon>
        <taxon>Bacteroidota</taxon>
        <taxon>Flavobacteriia</taxon>
        <taxon>Flavobacteriales</taxon>
        <taxon>Flavobacteriaceae</taxon>
        <taxon>Gaetbulibacter</taxon>
    </lineage>
</organism>
<dbReference type="EMBL" id="BAAAGF010000002">
    <property type="protein sequence ID" value="GAA0744228.1"/>
    <property type="molecule type" value="Genomic_DNA"/>
</dbReference>
<protein>
    <recommendedName>
        <fullName evidence="4">DUF4179 domain-containing protein</fullName>
    </recommendedName>
</protein>
<evidence type="ECO:0000256" key="1">
    <source>
        <dbReference type="SAM" id="Coils"/>
    </source>
</evidence>
<evidence type="ECO:0000313" key="3">
    <source>
        <dbReference type="Proteomes" id="UP001500736"/>
    </source>
</evidence>
<proteinExistence type="predicted"/>
<sequence length="187" mass="21341">MEKDNLKNLFEKLDGQFDIETPSIGHQDRFLSKLKTQDTKVTTVQSKGKNIWKPLMAVAASVILCLSLFTITQQEPEVKDLASVSPELSKTQDFFTTAINKELALLKDERSPETKVLVDDALKQLNILEKEYELLKVDLTESGDDKRVIYAMISNFQTRIDVLQSVLENIEQVKQLKQQNNEIKNTI</sequence>
<evidence type="ECO:0000313" key="2">
    <source>
        <dbReference type="EMBL" id="GAA0744228.1"/>
    </source>
</evidence>
<name>A0ABN1JPS1_9FLAO</name>
<keyword evidence="1" id="KW-0175">Coiled coil</keyword>
<reference evidence="2 3" key="1">
    <citation type="journal article" date="2019" name="Int. J. Syst. Evol. Microbiol.">
        <title>The Global Catalogue of Microorganisms (GCM) 10K type strain sequencing project: providing services to taxonomists for standard genome sequencing and annotation.</title>
        <authorList>
            <consortium name="The Broad Institute Genomics Platform"/>
            <consortium name="The Broad Institute Genome Sequencing Center for Infectious Disease"/>
            <person name="Wu L."/>
            <person name="Ma J."/>
        </authorList>
    </citation>
    <scope>NUCLEOTIDE SEQUENCE [LARGE SCALE GENOMIC DNA]</scope>
    <source>
        <strain evidence="2 3">JCM 15976</strain>
    </source>
</reference>
<accession>A0ABN1JPS1</accession>
<comment type="caution">
    <text evidence="2">The sequence shown here is derived from an EMBL/GenBank/DDBJ whole genome shotgun (WGS) entry which is preliminary data.</text>
</comment>
<dbReference type="Proteomes" id="UP001500736">
    <property type="component" value="Unassembled WGS sequence"/>
</dbReference>
<keyword evidence="3" id="KW-1185">Reference proteome</keyword>